<dbReference type="GO" id="GO:0045547">
    <property type="term" value="F:ditrans,polycis-polyprenyl diphosphate synthase [(2E,6E)-farnesyl diphosphate specific] activity"/>
    <property type="evidence" value="ECO:0007669"/>
    <property type="project" value="TreeGrafter"/>
</dbReference>
<feature type="binding site" evidence="2">
    <location>
        <position position="61"/>
    </location>
    <ligand>
        <name>substrate</name>
    </ligand>
</feature>
<dbReference type="EC" id="2.5.1.-" evidence="2"/>
<dbReference type="PANTHER" id="PTHR10291:SF0">
    <property type="entry name" value="DEHYDRODOLICHYL DIPHOSPHATE SYNTHASE 2"/>
    <property type="match status" value="1"/>
</dbReference>
<dbReference type="GO" id="GO:0000287">
    <property type="term" value="F:magnesium ion binding"/>
    <property type="evidence" value="ECO:0007669"/>
    <property type="project" value="UniProtKB-UniRule"/>
</dbReference>
<feature type="binding site" evidence="2">
    <location>
        <position position="200"/>
    </location>
    <ligand>
        <name>Mg(2+)</name>
        <dbReference type="ChEBI" id="CHEBI:18420"/>
    </ligand>
</feature>
<dbReference type="OrthoDB" id="4191603at2"/>
<dbReference type="Gene3D" id="3.40.1180.10">
    <property type="entry name" value="Decaprenyl diphosphate synthase-like"/>
    <property type="match status" value="1"/>
</dbReference>
<evidence type="ECO:0000313" key="4">
    <source>
        <dbReference type="Proteomes" id="UP000294309"/>
    </source>
</evidence>
<feature type="binding site" evidence="2">
    <location>
        <position position="181"/>
    </location>
    <ligand>
        <name>substrate</name>
    </ligand>
</feature>
<feature type="binding site" evidence="2">
    <location>
        <position position="12"/>
    </location>
    <ligand>
        <name>Mg(2+)</name>
        <dbReference type="ChEBI" id="CHEBI:18420"/>
    </ligand>
</feature>
<feature type="binding site" evidence="2">
    <location>
        <position position="25"/>
    </location>
    <ligand>
        <name>substrate</name>
    </ligand>
</feature>
<feature type="binding site" evidence="2">
    <location>
        <begin position="13"/>
        <end position="16"/>
    </location>
    <ligand>
        <name>substrate</name>
    </ligand>
</feature>
<dbReference type="InterPro" id="IPR036424">
    <property type="entry name" value="UPP_synth-like_sf"/>
</dbReference>
<keyword evidence="2" id="KW-0460">Magnesium</keyword>
<reference evidence="3 4" key="1">
    <citation type="submission" date="2019-03" db="EMBL/GenBank/DDBJ databases">
        <title>Complete genome sequence of Spiroplasma gladiatoris TG-1 (DSM 22552).</title>
        <authorList>
            <person name="Lin Y.-C."/>
            <person name="Chou L."/>
            <person name="Kuo C.-H."/>
        </authorList>
    </citation>
    <scope>NUCLEOTIDE SEQUENCE [LARGE SCALE GENOMIC DNA]</scope>
    <source>
        <strain evidence="3 4">TG-1</strain>
    </source>
</reference>
<comment type="subunit">
    <text evidence="2">Homodimer.</text>
</comment>
<dbReference type="GO" id="GO:0016094">
    <property type="term" value="P:polyprenol biosynthetic process"/>
    <property type="evidence" value="ECO:0007669"/>
    <property type="project" value="TreeGrafter"/>
</dbReference>
<dbReference type="PANTHER" id="PTHR10291">
    <property type="entry name" value="DEHYDRODOLICHYL DIPHOSPHATE SYNTHASE FAMILY MEMBER"/>
    <property type="match status" value="1"/>
</dbReference>
<dbReference type="RefSeq" id="WP_134297691.1">
    <property type="nucleotide sequence ID" value="NZ_CP038013.1"/>
</dbReference>
<dbReference type="KEGG" id="sgq:SGLAD_v1c07120"/>
<dbReference type="Pfam" id="PF01255">
    <property type="entry name" value="Prenyltransf"/>
    <property type="match status" value="1"/>
</dbReference>
<dbReference type="InterPro" id="IPR018520">
    <property type="entry name" value="UPP_synth-like_CS"/>
</dbReference>
<evidence type="ECO:0000256" key="1">
    <source>
        <dbReference type="ARBA" id="ARBA00022679"/>
    </source>
</evidence>
<gene>
    <name evidence="3" type="primary">uppS</name>
    <name evidence="3" type="ORF">SGLAD_v1c07120</name>
</gene>
<dbReference type="CDD" id="cd00475">
    <property type="entry name" value="Cis_IPPS"/>
    <property type="match status" value="1"/>
</dbReference>
<organism evidence="3 4">
    <name type="scientific">Spiroplasma gladiatoris</name>
    <dbReference type="NCBI Taxonomy" id="2143"/>
    <lineage>
        <taxon>Bacteria</taxon>
        <taxon>Bacillati</taxon>
        <taxon>Mycoplasmatota</taxon>
        <taxon>Mollicutes</taxon>
        <taxon>Entomoplasmatales</taxon>
        <taxon>Spiroplasmataceae</taxon>
        <taxon>Spiroplasma</taxon>
    </lineage>
</organism>
<feature type="binding site" evidence="2">
    <location>
        <begin position="57"/>
        <end position="59"/>
    </location>
    <ligand>
        <name>substrate</name>
    </ligand>
</feature>
<dbReference type="PROSITE" id="PS01066">
    <property type="entry name" value="UPP_SYNTHASE"/>
    <property type="match status" value="1"/>
</dbReference>
<dbReference type="HAMAP" id="MF_01139">
    <property type="entry name" value="ISPT"/>
    <property type="match status" value="1"/>
</dbReference>
<comment type="function">
    <text evidence="2">Catalyzes the condensation of isopentenyl diphosphate (IPP) with allylic pyrophosphates generating different type of terpenoids.</text>
</comment>
<feature type="active site" description="Proton acceptor" evidence="2">
    <location>
        <position position="60"/>
    </location>
</feature>
<feature type="binding site" evidence="2">
    <location>
        <position position="63"/>
    </location>
    <ligand>
        <name>substrate</name>
    </ligand>
</feature>
<keyword evidence="1 2" id="KW-0808">Transferase</keyword>
<accession>A0A4P7AIA8</accession>
<feature type="binding site" evidence="2">
    <location>
        <position position="17"/>
    </location>
    <ligand>
        <name>substrate</name>
    </ligand>
</feature>
<proteinExistence type="inferred from homology"/>
<dbReference type="EMBL" id="CP038013">
    <property type="protein sequence ID" value="QBQ07911.1"/>
    <property type="molecule type" value="Genomic_DNA"/>
</dbReference>
<feature type="active site" evidence="2">
    <location>
        <position position="12"/>
    </location>
</feature>
<name>A0A4P7AIA8_9MOLU</name>
<comment type="cofactor">
    <cofactor evidence="2">
        <name>Mg(2+)</name>
        <dbReference type="ChEBI" id="CHEBI:18420"/>
    </cofactor>
    <text evidence="2">Binds 2 magnesium ions per subunit.</text>
</comment>
<protein>
    <recommendedName>
        <fullName evidence="2">Isoprenyl transferase</fullName>
        <ecNumber evidence="2">2.5.1.-</ecNumber>
    </recommendedName>
</protein>
<dbReference type="AlphaFoldDB" id="A0A4P7AIA8"/>
<dbReference type="SUPFAM" id="SSF64005">
    <property type="entry name" value="Undecaprenyl diphosphate synthase"/>
    <property type="match status" value="1"/>
</dbReference>
<comment type="similarity">
    <text evidence="2">Belongs to the UPP synthase family.</text>
</comment>
<keyword evidence="2" id="KW-0479">Metal-binding</keyword>
<sequence length="235" mass="27757">MKPLNHVAIILDGNGRWAQAQNKSRTYGHKEGMKKIFDTVLYAKQNNIKHITLFCFSTENWNRPEQEVKYLMNFPKNEFSKKNLKKYQDNGIKLCWIGRRNKVPIECKQVIENFENETKNQSDIILNIAFDYGSSEELVNSVKNVLNDYVVNKKVINSLEFKDIYNNLYTANQPPVDLLIRTGGEQRISNFLLLQCAYAEFYFTKTFWPDFNNNHFESAIKEYNNRNRRFGQIKE</sequence>
<dbReference type="NCBIfam" id="TIGR00055">
    <property type="entry name" value="uppS"/>
    <property type="match status" value="1"/>
</dbReference>
<keyword evidence="4" id="KW-1185">Reference proteome</keyword>
<evidence type="ECO:0000256" key="2">
    <source>
        <dbReference type="HAMAP-Rule" id="MF_01139"/>
    </source>
</evidence>
<dbReference type="Proteomes" id="UP000294309">
    <property type="component" value="Chromosome"/>
</dbReference>
<dbReference type="InterPro" id="IPR001441">
    <property type="entry name" value="UPP_synth-like"/>
</dbReference>
<evidence type="ECO:0000313" key="3">
    <source>
        <dbReference type="EMBL" id="QBQ07911.1"/>
    </source>
</evidence>
<feature type="binding site" evidence="2">
    <location>
        <begin position="187"/>
        <end position="189"/>
    </location>
    <ligand>
        <name>substrate</name>
    </ligand>
</feature>
<feature type="binding site" evidence="2">
    <location>
        <position position="29"/>
    </location>
    <ligand>
        <name>substrate</name>
    </ligand>
</feature>